<feature type="domain" description="Ubiquitin-like protease family profile" evidence="5">
    <location>
        <begin position="363"/>
        <end position="557"/>
    </location>
</feature>
<keyword evidence="2" id="KW-0645">Protease</keyword>
<dbReference type="InterPro" id="IPR038765">
    <property type="entry name" value="Papain-like_cys_pep_sf"/>
</dbReference>
<comment type="similarity">
    <text evidence="1">Belongs to the peptidase C48 family.</text>
</comment>
<feature type="region of interest" description="Disordered" evidence="4">
    <location>
        <begin position="155"/>
        <end position="226"/>
    </location>
</feature>
<evidence type="ECO:0000256" key="4">
    <source>
        <dbReference type="SAM" id="MobiDB-lite"/>
    </source>
</evidence>
<keyword evidence="7" id="KW-1185">Reference proteome</keyword>
<feature type="compositionally biased region" description="Polar residues" evidence="4">
    <location>
        <begin position="215"/>
        <end position="226"/>
    </location>
</feature>
<dbReference type="InterPro" id="IPR048324">
    <property type="entry name" value="ZSWIM1-3_RNaseH-like"/>
</dbReference>
<dbReference type="AlphaFoldDB" id="A0A329RRZ9"/>
<evidence type="ECO:0000313" key="7">
    <source>
        <dbReference type="Proteomes" id="UP000251314"/>
    </source>
</evidence>
<dbReference type="PANTHER" id="PTHR31569:SF4">
    <property type="entry name" value="SWIM-TYPE DOMAIN-CONTAINING PROTEIN"/>
    <property type="match status" value="1"/>
</dbReference>
<dbReference type="InterPro" id="IPR003653">
    <property type="entry name" value="Peptidase_C48_C"/>
</dbReference>
<evidence type="ECO:0000256" key="2">
    <source>
        <dbReference type="ARBA" id="ARBA00022670"/>
    </source>
</evidence>
<evidence type="ECO:0000313" key="6">
    <source>
        <dbReference type="EMBL" id="RAW27291.1"/>
    </source>
</evidence>
<keyword evidence="3" id="KW-0378">Hydrolase</keyword>
<dbReference type="PROSITE" id="PS50600">
    <property type="entry name" value="ULP_PROTEASE"/>
    <property type="match status" value="1"/>
</dbReference>
<name>A0A329RRZ9_9STRA</name>
<dbReference type="GO" id="GO:0006508">
    <property type="term" value="P:proteolysis"/>
    <property type="evidence" value="ECO:0007669"/>
    <property type="project" value="UniProtKB-KW"/>
</dbReference>
<gene>
    <name evidence="6" type="ORF">PC110_g16311</name>
</gene>
<dbReference type="PANTHER" id="PTHR31569">
    <property type="entry name" value="SWIM-TYPE DOMAIN-CONTAINING PROTEIN"/>
    <property type="match status" value="1"/>
</dbReference>
<evidence type="ECO:0000259" key="5">
    <source>
        <dbReference type="PROSITE" id="PS50600"/>
    </source>
</evidence>
<dbReference type="Proteomes" id="UP000251314">
    <property type="component" value="Unassembled WGS sequence"/>
</dbReference>
<dbReference type="SUPFAM" id="SSF54001">
    <property type="entry name" value="Cysteine proteinases"/>
    <property type="match status" value="1"/>
</dbReference>
<sequence>MDDVRDLLTRMRNTGVQLSDNDAVAELILGFNQESPKNVSSVHESERGDTGVISFTSGHMVSMLDSFPEVLQMDCTHKTNRYNYQLLTIVAMDQFGHGQPIQYSLIESNSDWHMAKCTDHFKRANEHWHFVRMVIVDKDLREWWYNLRQGHAASEQENILPKDRDDDGSGGGTSTKDSEFGGCGGYACATGQPSSEDEDVAPTQPTEIRADHQPLDNTSSGKSSNALEIRLTDDIRRVGRPKSNRAKLKEKAKVALKEYNKGMKLRGLLRDKDICDVVATILEIKPGVNELGSYLAIMLYKTKTPAKVFRWRVDPDFIPERIRYRLPESVVSDALEKLHSGLAKDEEIEIDSEGEQVPAEDTFVVAIEKVGEFKRVQLEGMQWLWNMQAVCRNAVLCSTWLSRNVKPNVEDPARPQATLLHLLETWPSTAINGFGFDLFYSDLYCLRGDAWLNNNAMRAASAFLREFKNNTLEFVLLPVNLQGVHWGGLVVERPGKKVEVYDSMNGKKNRKQLKRLATEVIKGALVEEEYSIQDVAEPTQKDSNNCGAFVCSFFWSFVSGNEPEDLSDVDITKLRWEILAAILKAKRH</sequence>
<dbReference type="OrthoDB" id="128521at2759"/>
<reference evidence="6 7" key="1">
    <citation type="submission" date="2018-01" db="EMBL/GenBank/DDBJ databases">
        <title>Draft genome of the strawberry crown rot pathogen Phytophthora cactorum.</title>
        <authorList>
            <person name="Armitage A.D."/>
            <person name="Lysoe E."/>
            <person name="Nellist C.F."/>
            <person name="Harrison R.J."/>
            <person name="Brurberg M.B."/>
        </authorList>
    </citation>
    <scope>NUCLEOTIDE SEQUENCE [LARGE SCALE GENOMIC DNA]</scope>
    <source>
        <strain evidence="6 7">10300</strain>
    </source>
</reference>
<dbReference type="STRING" id="29920.A0A329RRZ9"/>
<organism evidence="6 7">
    <name type="scientific">Phytophthora cactorum</name>
    <dbReference type="NCBI Taxonomy" id="29920"/>
    <lineage>
        <taxon>Eukaryota</taxon>
        <taxon>Sar</taxon>
        <taxon>Stramenopiles</taxon>
        <taxon>Oomycota</taxon>
        <taxon>Peronosporomycetes</taxon>
        <taxon>Peronosporales</taxon>
        <taxon>Peronosporaceae</taxon>
        <taxon>Phytophthora</taxon>
    </lineage>
</organism>
<dbReference type="GO" id="GO:0008234">
    <property type="term" value="F:cysteine-type peptidase activity"/>
    <property type="evidence" value="ECO:0007669"/>
    <property type="project" value="InterPro"/>
</dbReference>
<dbReference type="InterPro" id="IPR052579">
    <property type="entry name" value="Zinc_finger_SWIM"/>
</dbReference>
<evidence type="ECO:0000256" key="3">
    <source>
        <dbReference type="ARBA" id="ARBA00022801"/>
    </source>
</evidence>
<dbReference type="Gene3D" id="3.40.395.10">
    <property type="entry name" value="Adenoviral Proteinase, Chain A"/>
    <property type="match status" value="1"/>
</dbReference>
<protein>
    <recommendedName>
        <fullName evidence="5">Ubiquitin-like protease family profile domain-containing protein</fullName>
    </recommendedName>
</protein>
<dbReference type="Pfam" id="PF21056">
    <property type="entry name" value="ZSWIM1-3_RNaseH-like"/>
    <property type="match status" value="1"/>
</dbReference>
<proteinExistence type="inferred from homology"/>
<dbReference type="VEuPathDB" id="FungiDB:PC110_g16311"/>
<comment type="caution">
    <text evidence="6">The sequence shown here is derived from an EMBL/GenBank/DDBJ whole genome shotgun (WGS) entry which is preliminary data.</text>
</comment>
<accession>A0A329RRZ9</accession>
<dbReference type="Pfam" id="PF02902">
    <property type="entry name" value="Peptidase_C48"/>
    <property type="match status" value="1"/>
</dbReference>
<dbReference type="EMBL" id="MJFZ01000575">
    <property type="protein sequence ID" value="RAW27291.1"/>
    <property type="molecule type" value="Genomic_DNA"/>
</dbReference>
<evidence type="ECO:0000256" key="1">
    <source>
        <dbReference type="ARBA" id="ARBA00005234"/>
    </source>
</evidence>